<evidence type="ECO:0008006" key="3">
    <source>
        <dbReference type="Google" id="ProtNLM"/>
    </source>
</evidence>
<gene>
    <name evidence="1" type="ORF">K466DRAFT_491686</name>
</gene>
<reference evidence="1 2" key="1">
    <citation type="journal article" date="2019" name="Nat. Ecol. Evol.">
        <title>Megaphylogeny resolves global patterns of mushroom evolution.</title>
        <authorList>
            <person name="Varga T."/>
            <person name="Krizsan K."/>
            <person name="Foldi C."/>
            <person name="Dima B."/>
            <person name="Sanchez-Garcia M."/>
            <person name="Sanchez-Ramirez S."/>
            <person name="Szollosi G.J."/>
            <person name="Szarkandi J.G."/>
            <person name="Papp V."/>
            <person name="Albert L."/>
            <person name="Andreopoulos W."/>
            <person name="Angelini C."/>
            <person name="Antonin V."/>
            <person name="Barry K.W."/>
            <person name="Bougher N.L."/>
            <person name="Buchanan P."/>
            <person name="Buyck B."/>
            <person name="Bense V."/>
            <person name="Catcheside P."/>
            <person name="Chovatia M."/>
            <person name="Cooper J."/>
            <person name="Damon W."/>
            <person name="Desjardin D."/>
            <person name="Finy P."/>
            <person name="Geml J."/>
            <person name="Haridas S."/>
            <person name="Hughes K."/>
            <person name="Justo A."/>
            <person name="Karasinski D."/>
            <person name="Kautmanova I."/>
            <person name="Kiss B."/>
            <person name="Kocsube S."/>
            <person name="Kotiranta H."/>
            <person name="LaButti K.M."/>
            <person name="Lechner B.E."/>
            <person name="Liimatainen K."/>
            <person name="Lipzen A."/>
            <person name="Lukacs Z."/>
            <person name="Mihaltcheva S."/>
            <person name="Morgado L.N."/>
            <person name="Niskanen T."/>
            <person name="Noordeloos M.E."/>
            <person name="Ohm R.A."/>
            <person name="Ortiz-Santana B."/>
            <person name="Ovrebo C."/>
            <person name="Racz N."/>
            <person name="Riley R."/>
            <person name="Savchenko A."/>
            <person name="Shiryaev A."/>
            <person name="Soop K."/>
            <person name="Spirin V."/>
            <person name="Szebenyi C."/>
            <person name="Tomsovsky M."/>
            <person name="Tulloss R.E."/>
            <person name="Uehling J."/>
            <person name="Grigoriev I.V."/>
            <person name="Vagvolgyi C."/>
            <person name="Papp T."/>
            <person name="Martin F.M."/>
            <person name="Miettinen O."/>
            <person name="Hibbett D.S."/>
            <person name="Nagy L.G."/>
        </authorList>
    </citation>
    <scope>NUCLEOTIDE SEQUENCE [LARGE SCALE GENOMIC DNA]</scope>
    <source>
        <strain evidence="1 2">HHB13444</strain>
    </source>
</reference>
<protein>
    <recommendedName>
        <fullName evidence="3">F-box domain-containing protein</fullName>
    </recommendedName>
</protein>
<dbReference type="Proteomes" id="UP000308197">
    <property type="component" value="Unassembled WGS sequence"/>
</dbReference>
<dbReference type="InParanoid" id="A0A5C3PBC0"/>
<sequence>MDSLSTDVWQYIFELACSESGGRTGSALSRTSKAFRLVFAPVRFRSVRLNSLKQVEKFLVAYEAAVAEATVSVNDPPHVRHLLLAFLPGKTDMFVLGPSFHFRDYHSWQEQKEQWNARFVTLMTRLFDLVSLRLLTMTFLQDLDILLPYVRCSFPALRELTLLDEDRTFFRVQPMPDYALEPSNKEFYGAGTPPDKDALAANPIFPALERLHLVDGDWETQLPTWTVVAPRLTHLRISSASEECCGALCSALLAAPPKFPSLSTLIVWPYFTKDAVARETHLQSLHGISDTRPEVNIVVFPVHERGFNEEYWHERLQREWCSRQTWGKGPWVAAEADNA</sequence>
<name>A0A5C3PBC0_9APHY</name>
<accession>A0A5C3PBC0</accession>
<proteinExistence type="predicted"/>
<keyword evidence="2" id="KW-1185">Reference proteome</keyword>
<dbReference type="STRING" id="1314778.A0A5C3PBC0"/>
<evidence type="ECO:0000313" key="2">
    <source>
        <dbReference type="Proteomes" id="UP000308197"/>
    </source>
</evidence>
<dbReference type="EMBL" id="ML211173">
    <property type="protein sequence ID" value="TFK87014.1"/>
    <property type="molecule type" value="Genomic_DNA"/>
</dbReference>
<dbReference type="AlphaFoldDB" id="A0A5C3PBC0"/>
<evidence type="ECO:0000313" key="1">
    <source>
        <dbReference type="EMBL" id="TFK87014.1"/>
    </source>
</evidence>
<organism evidence="1 2">
    <name type="scientific">Polyporus arcularius HHB13444</name>
    <dbReference type="NCBI Taxonomy" id="1314778"/>
    <lineage>
        <taxon>Eukaryota</taxon>
        <taxon>Fungi</taxon>
        <taxon>Dikarya</taxon>
        <taxon>Basidiomycota</taxon>
        <taxon>Agaricomycotina</taxon>
        <taxon>Agaricomycetes</taxon>
        <taxon>Polyporales</taxon>
        <taxon>Polyporaceae</taxon>
        <taxon>Polyporus</taxon>
    </lineage>
</organism>